<dbReference type="Pfam" id="PF13246">
    <property type="entry name" value="Cation_ATPase"/>
    <property type="match status" value="1"/>
</dbReference>
<keyword evidence="6" id="KW-0067">ATP-binding</keyword>
<feature type="transmembrane region" description="Helical" evidence="10">
    <location>
        <begin position="58"/>
        <end position="76"/>
    </location>
</feature>
<keyword evidence="13" id="KW-1185">Reference proteome</keyword>
<dbReference type="Gene3D" id="1.20.1110.10">
    <property type="entry name" value="Calcium-transporting ATPase, transmembrane domain"/>
    <property type="match status" value="1"/>
</dbReference>
<evidence type="ECO:0000313" key="13">
    <source>
        <dbReference type="Proteomes" id="UP000683583"/>
    </source>
</evidence>
<evidence type="ECO:0000256" key="1">
    <source>
        <dbReference type="ARBA" id="ARBA00004141"/>
    </source>
</evidence>
<dbReference type="EMBL" id="CP077290">
    <property type="protein sequence ID" value="QXA49186.1"/>
    <property type="molecule type" value="Genomic_DNA"/>
</dbReference>
<dbReference type="InterPro" id="IPR006068">
    <property type="entry name" value="ATPase_P-typ_cation-transptr_C"/>
</dbReference>
<evidence type="ECO:0000256" key="3">
    <source>
        <dbReference type="ARBA" id="ARBA00022692"/>
    </source>
</evidence>
<evidence type="ECO:0000313" key="12">
    <source>
        <dbReference type="EMBL" id="QXA49186.1"/>
    </source>
</evidence>
<dbReference type="InterPro" id="IPR018303">
    <property type="entry name" value="ATPase_P-typ_P_site"/>
</dbReference>
<dbReference type="Gene3D" id="3.40.50.1000">
    <property type="entry name" value="HAD superfamily/HAD-like"/>
    <property type="match status" value="1"/>
</dbReference>
<dbReference type="Gene3D" id="3.40.1110.10">
    <property type="entry name" value="Calcium-transporting ATPase, cytoplasmic domain N"/>
    <property type="match status" value="1"/>
</dbReference>
<evidence type="ECO:0000259" key="11">
    <source>
        <dbReference type="SMART" id="SM00831"/>
    </source>
</evidence>
<sequence length="895" mass="98279">MKTEKPGRPFYQQSVEEALAANHSTVDGLSSTEAAARLQQYGENALPQKPGKPAWLRFLAHFNDVLIYVLLVAALLKLIMGHWVDMFVILGVAIINALIGHIQESNAEKSLQSIRNMLSSEAVVIRQGNHETIPTTALVPGDIVVIRAGDRIPADLRVIEAHNLRVEEAILTGESTVVEKNTDALSGELPLGDRYNLLYSGTTVSAGGGKGLVVATGGETELGHINQMMSDIEKHRTPLMVQMDKLGKTIFITILVMMVVLFVFSLLFRDMPVSELVLSLISLAVAAVPEGLPAIISIILSLGVQAMARRKAIIRKLPTVETLGAMTVICSDKTGTLTMNEMTVKAVITAGTTYRVEGDSYEPVGNIHPIDDPTPVTVTPGSLLERYLRTIDLCNDSQLMKDEQGLWKITGGPTEGALKVLAAKIPLPALDTEMRSKIPFDSQYKYMSTLYRLGDEEVILITGAPDVLFRLCQYQQTETGLQPFDQPYWEGKIEEYAREGLRMVAAAWKPAADGQRELDHADLQDGVILLGIAGMMDPPRPEAITAIADCLQAGIRVKMITGDHPQTAMSIGQMLGIGNAASAITGRELEAMNDPQLSEAAQKYDIFARTSPEDKFRLVQALQSRQEVVGMTGDGVNDAPALKRADVGIAMGIKGTEVTKEAADMVLTDDNFATIARAVHEGRRVYDNLKKTILFIIPSNIAQALLIIIALLAGNLIPLTPVLILWMNMATSATLSFGLAFEAGERDIMNRPPRKSNLHVMDGFAIWRVVFVGLMIAISAFVLEAWLQPRGYSPEFIRTVLLQMLVTAQWFYMLNCRVTDGFSLSKGLLANKGIWIVSAVLLILQLLIIYAPFMQMLFGTEALPFRYWVITFLIGFAMFLIVEVEKPLTRRWRKK</sequence>
<keyword evidence="7" id="KW-1278">Translocase</keyword>
<proteinExistence type="inferred from homology"/>
<dbReference type="SUPFAM" id="SSF81653">
    <property type="entry name" value="Calcium ATPase, transduction domain A"/>
    <property type="match status" value="1"/>
</dbReference>
<dbReference type="InterPro" id="IPR001757">
    <property type="entry name" value="P_typ_ATPase"/>
</dbReference>
<dbReference type="CDD" id="cd02080">
    <property type="entry name" value="P-type_ATPase_cation"/>
    <property type="match status" value="1"/>
</dbReference>
<evidence type="ECO:0000256" key="10">
    <source>
        <dbReference type="SAM" id="Phobius"/>
    </source>
</evidence>
<dbReference type="InterPro" id="IPR036412">
    <property type="entry name" value="HAD-like_sf"/>
</dbReference>
<dbReference type="PRINTS" id="PR00120">
    <property type="entry name" value="HATPASE"/>
</dbReference>
<feature type="transmembrane region" description="Helical" evidence="10">
    <location>
        <begin position="723"/>
        <end position="744"/>
    </location>
</feature>
<evidence type="ECO:0000256" key="4">
    <source>
        <dbReference type="ARBA" id="ARBA00022723"/>
    </source>
</evidence>
<feature type="transmembrane region" description="Helical" evidence="10">
    <location>
        <begin position="693"/>
        <end position="717"/>
    </location>
</feature>
<dbReference type="Proteomes" id="UP000683583">
    <property type="component" value="Chromosome"/>
</dbReference>
<dbReference type="InterPro" id="IPR004014">
    <property type="entry name" value="ATPase_P-typ_cation-transptr_N"/>
</dbReference>
<dbReference type="PRINTS" id="PR00119">
    <property type="entry name" value="CATATPASE"/>
</dbReference>
<organism evidence="12 13">
    <name type="scientific">Enterobacter cancerogenus</name>
    <dbReference type="NCBI Taxonomy" id="69218"/>
    <lineage>
        <taxon>Bacteria</taxon>
        <taxon>Pseudomonadati</taxon>
        <taxon>Pseudomonadota</taxon>
        <taxon>Gammaproteobacteria</taxon>
        <taxon>Enterobacterales</taxon>
        <taxon>Enterobacteriaceae</taxon>
        <taxon>Enterobacter</taxon>
        <taxon>Enterobacter cloacae complex</taxon>
    </lineage>
</organism>
<keyword evidence="4" id="KW-0479">Metal-binding</keyword>
<evidence type="ECO:0000256" key="9">
    <source>
        <dbReference type="ARBA" id="ARBA00023136"/>
    </source>
</evidence>
<comment type="similarity">
    <text evidence="2">Belongs to the cation transport ATPase (P-type) (TC 3.A.3) family. Type IIA subfamily.</text>
</comment>
<dbReference type="SUPFAM" id="SSF81665">
    <property type="entry name" value="Calcium ATPase, transmembrane domain M"/>
    <property type="match status" value="1"/>
</dbReference>
<dbReference type="InterPro" id="IPR023298">
    <property type="entry name" value="ATPase_P-typ_TM_dom_sf"/>
</dbReference>
<dbReference type="InterPro" id="IPR050510">
    <property type="entry name" value="Cation_transp_ATPase_P-type"/>
</dbReference>
<dbReference type="SUPFAM" id="SSF56784">
    <property type="entry name" value="HAD-like"/>
    <property type="match status" value="1"/>
</dbReference>
<gene>
    <name evidence="12" type="ORF">I6L58_21270</name>
</gene>
<evidence type="ECO:0000256" key="2">
    <source>
        <dbReference type="ARBA" id="ARBA00005675"/>
    </source>
</evidence>
<feature type="transmembrane region" description="Helical" evidence="10">
    <location>
        <begin position="795"/>
        <end position="814"/>
    </location>
</feature>
<feature type="transmembrane region" description="Helical" evidence="10">
    <location>
        <begin position="280"/>
        <end position="308"/>
    </location>
</feature>
<dbReference type="PROSITE" id="PS00154">
    <property type="entry name" value="ATPASE_E1_E2"/>
    <property type="match status" value="1"/>
</dbReference>
<dbReference type="SFLD" id="SFLDG00002">
    <property type="entry name" value="C1.7:_P-type_atpase_like"/>
    <property type="match status" value="1"/>
</dbReference>
<dbReference type="PANTHER" id="PTHR43294">
    <property type="entry name" value="SODIUM/POTASSIUM-TRANSPORTING ATPASE SUBUNIT ALPHA"/>
    <property type="match status" value="1"/>
</dbReference>
<reference evidence="12 13" key="1">
    <citation type="submission" date="2021-06" db="EMBL/GenBank/DDBJ databases">
        <title>FDA dAtabase for Regulatory Grade micrObial Sequences (FDA-ARGOS): Supporting development and validation of Infectious Disease Dx tests.</title>
        <authorList>
            <person name="Sproer C."/>
            <person name="Gronow S."/>
            <person name="Severitt S."/>
            <person name="Schroder I."/>
            <person name="Tallon L."/>
            <person name="Sadzewicz L."/>
            <person name="Zhao X."/>
            <person name="Boylan J."/>
            <person name="Ott S."/>
            <person name="Bowen H."/>
            <person name="Vavikolanu K."/>
            <person name="Mehta A."/>
            <person name="Aluvathingal J."/>
            <person name="Nadendla S."/>
            <person name="Lowell S."/>
            <person name="Myers T."/>
            <person name="Yan Y."/>
        </authorList>
    </citation>
    <scope>NUCLEOTIDE SEQUENCE [LARGE SCALE GENOMIC DNA]</scope>
    <source>
        <strain evidence="12 13">FDAARGOS 1428</strain>
    </source>
</reference>
<feature type="transmembrane region" description="Helical" evidence="10">
    <location>
        <begin position="765"/>
        <end position="783"/>
    </location>
</feature>
<protein>
    <submittedName>
        <fullName evidence="12">Cation-transporting P-type ATPase</fullName>
    </submittedName>
</protein>
<feature type="transmembrane region" description="Helical" evidence="10">
    <location>
        <begin position="865"/>
        <end position="884"/>
    </location>
</feature>
<dbReference type="InterPro" id="IPR059000">
    <property type="entry name" value="ATPase_P-type_domA"/>
</dbReference>
<evidence type="ECO:0000256" key="7">
    <source>
        <dbReference type="ARBA" id="ARBA00022967"/>
    </source>
</evidence>
<dbReference type="InterPro" id="IPR044492">
    <property type="entry name" value="P_typ_ATPase_HD_dom"/>
</dbReference>
<feature type="domain" description="Cation-transporting P-type ATPase N-terminal" evidence="11">
    <location>
        <begin position="9"/>
        <end position="82"/>
    </location>
</feature>
<feature type="transmembrane region" description="Helical" evidence="10">
    <location>
        <begin position="249"/>
        <end position="268"/>
    </location>
</feature>
<dbReference type="InterPro" id="IPR023299">
    <property type="entry name" value="ATPase_P-typ_cyto_dom_N"/>
</dbReference>
<feature type="transmembrane region" description="Helical" evidence="10">
    <location>
        <begin position="82"/>
        <end position="102"/>
    </location>
</feature>
<name>A0ABX8KMP5_9ENTR</name>
<comment type="subcellular location">
    <subcellularLocation>
        <location evidence="1">Membrane</location>
        <topology evidence="1">Multi-pass membrane protein</topology>
    </subcellularLocation>
</comment>
<dbReference type="RefSeq" id="WP_088208170.1">
    <property type="nucleotide sequence ID" value="NZ_CP077290.1"/>
</dbReference>
<evidence type="ECO:0000256" key="6">
    <source>
        <dbReference type="ARBA" id="ARBA00022840"/>
    </source>
</evidence>
<dbReference type="Pfam" id="PF08282">
    <property type="entry name" value="Hydrolase_3"/>
    <property type="match status" value="1"/>
</dbReference>
<dbReference type="SFLD" id="SFLDS00003">
    <property type="entry name" value="Haloacid_Dehalogenase"/>
    <property type="match status" value="1"/>
</dbReference>
<keyword evidence="3 10" id="KW-0812">Transmembrane</keyword>
<feature type="transmembrane region" description="Helical" evidence="10">
    <location>
        <begin position="834"/>
        <end position="853"/>
    </location>
</feature>
<dbReference type="Pfam" id="PF00689">
    <property type="entry name" value="Cation_ATPase_C"/>
    <property type="match status" value="1"/>
</dbReference>
<evidence type="ECO:0000256" key="5">
    <source>
        <dbReference type="ARBA" id="ARBA00022741"/>
    </source>
</evidence>
<dbReference type="Pfam" id="PF00690">
    <property type="entry name" value="Cation_ATPase_N"/>
    <property type="match status" value="1"/>
</dbReference>
<accession>A0ABX8KMP5</accession>
<dbReference type="NCBIfam" id="TIGR01494">
    <property type="entry name" value="ATPase_P-type"/>
    <property type="match status" value="3"/>
</dbReference>
<dbReference type="Gene3D" id="2.70.150.10">
    <property type="entry name" value="Calcium-transporting ATPase, cytoplasmic transduction domain A"/>
    <property type="match status" value="1"/>
</dbReference>
<dbReference type="InterPro" id="IPR023214">
    <property type="entry name" value="HAD_sf"/>
</dbReference>
<dbReference type="SMART" id="SM00831">
    <property type="entry name" value="Cation_ATPase_N"/>
    <property type="match status" value="1"/>
</dbReference>
<dbReference type="Pfam" id="PF00122">
    <property type="entry name" value="E1-E2_ATPase"/>
    <property type="match status" value="1"/>
</dbReference>
<dbReference type="InterPro" id="IPR008250">
    <property type="entry name" value="ATPase_P-typ_transduc_dom_A_sf"/>
</dbReference>
<dbReference type="SFLD" id="SFLDF00027">
    <property type="entry name" value="p-type_atpase"/>
    <property type="match status" value="1"/>
</dbReference>
<dbReference type="SUPFAM" id="SSF81660">
    <property type="entry name" value="Metal cation-transporting ATPase, ATP-binding domain N"/>
    <property type="match status" value="1"/>
</dbReference>
<keyword evidence="5" id="KW-0547">Nucleotide-binding</keyword>
<keyword evidence="8 10" id="KW-1133">Transmembrane helix</keyword>
<keyword evidence="9 10" id="KW-0472">Membrane</keyword>
<dbReference type="PANTHER" id="PTHR43294:SF20">
    <property type="entry name" value="P-TYPE ATPASE"/>
    <property type="match status" value="1"/>
</dbReference>
<evidence type="ECO:0000256" key="8">
    <source>
        <dbReference type="ARBA" id="ARBA00022989"/>
    </source>
</evidence>